<keyword evidence="1" id="KW-1133">Transmembrane helix</keyword>
<evidence type="ECO:0008006" key="4">
    <source>
        <dbReference type="Google" id="ProtNLM"/>
    </source>
</evidence>
<keyword evidence="1" id="KW-0472">Membrane</keyword>
<name>A0ABW8XSN2_9FLAO</name>
<keyword evidence="1" id="KW-0812">Transmembrane</keyword>
<organism evidence="2 3">
    <name type="scientific">Flavobacterium plantiphilum</name>
    <dbReference type="NCBI Taxonomy" id="3163297"/>
    <lineage>
        <taxon>Bacteria</taxon>
        <taxon>Pseudomonadati</taxon>
        <taxon>Bacteroidota</taxon>
        <taxon>Flavobacteriia</taxon>
        <taxon>Flavobacteriales</taxon>
        <taxon>Flavobacteriaceae</taxon>
        <taxon>Flavobacterium</taxon>
    </lineage>
</organism>
<evidence type="ECO:0000256" key="1">
    <source>
        <dbReference type="SAM" id="Phobius"/>
    </source>
</evidence>
<evidence type="ECO:0000313" key="2">
    <source>
        <dbReference type="EMBL" id="MFL9830648.1"/>
    </source>
</evidence>
<keyword evidence="3" id="KW-1185">Reference proteome</keyword>
<comment type="caution">
    <text evidence="2">The sequence shown here is derived from an EMBL/GenBank/DDBJ whole genome shotgun (WGS) entry which is preliminary data.</text>
</comment>
<evidence type="ECO:0000313" key="3">
    <source>
        <dbReference type="Proteomes" id="UP001629260"/>
    </source>
</evidence>
<protein>
    <recommendedName>
        <fullName evidence="4">DoxX-like family protein</fullName>
    </recommendedName>
</protein>
<dbReference type="RefSeq" id="WP_408081128.1">
    <property type="nucleotide sequence ID" value="NZ_JBELQA010000003.1"/>
</dbReference>
<reference evidence="2 3" key="1">
    <citation type="submission" date="2024-06" db="EMBL/GenBank/DDBJ databases">
        <authorList>
            <person name="Kaempfer P."/>
            <person name="Viver T."/>
        </authorList>
    </citation>
    <scope>NUCLEOTIDE SEQUENCE [LARGE SCALE GENOMIC DNA]</scope>
    <source>
        <strain evidence="2 3">ST-87</strain>
    </source>
</reference>
<accession>A0ABW8XSN2</accession>
<sequence>MYTLALCLSLISIFCLLTLSDRVEVDKKGLMLFLKTKKTLSLLLAGLAFLFSTLIFITKVGSGVGIFTSLSLWMVLGCLVILFTPLNIIRQLYLIVGALVLFSIEFLMQFF</sequence>
<proteinExistence type="predicted"/>
<dbReference type="Proteomes" id="UP001629260">
    <property type="component" value="Unassembled WGS sequence"/>
</dbReference>
<feature type="transmembrane region" description="Helical" evidence="1">
    <location>
        <begin position="64"/>
        <end position="86"/>
    </location>
</feature>
<feature type="transmembrane region" description="Helical" evidence="1">
    <location>
        <begin position="92"/>
        <end position="110"/>
    </location>
</feature>
<gene>
    <name evidence="2" type="ORF">ABS764_07265</name>
</gene>
<dbReference type="EMBL" id="JBELQA010000003">
    <property type="protein sequence ID" value="MFL9830648.1"/>
    <property type="molecule type" value="Genomic_DNA"/>
</dbReference>
<feature type="transmembrane region" description="Helical" evidence="1">
    <location>
        <begin position="38"/>
        <end position="57"/>
    </location>
</feature>